<evidence type="ECO:0000313" key="2">
    <source>
        <dbReference type="Proteomes" id="UP000318380"/>
    </source>
</evidence>
<organism evidence="1 2">
    <name type="scientific">Kribbella amoyensis</name>
    <dbReference type="NCBI Taxonomy" id="996641"/>
    <lineage>
        <taxon>Bacteria</taxon>
        <taxon>Bacillati</taxon>
        <taxon>Actinomycetota</taxon>
        <taxon>Actinomycetes</taxon>
        <taxon>Propionibacteriales</taxon>
        <taxon>Kribbellaceae</taxon>
        <taxon>Kribbella</taxon>
    </lineage>
</organism>
<dbReference type="InterPro" id="IPR021074">
    <property type="entry name" value="Formate_DH_dsu"/>
</dbReference>
<sequence length="73" mass="7722">MGAATMPPTVRLANEISRQFAHKAPEEAATAVANHLKVAWDPRMKTALLAYVDAGGDELDPIAVRAAALLRAV</sequence>
<reference evidence="1 2" key="1">
    <citation type="submission" date="2019-06" db="EMBL/GenBank/DDBJ databases">
        <title>Sequencing the genomes of 1000 actinobacteria strains.</title>
        <authorList>
            <person name="Klenk H.-P."/>
        </authorList>
    </citation>
    <scope>NUCLEOTIDE SEQUENCE [LARGE SCALE GENOMIC DNA]</scope>
    <source>
        <strain evidence="1 2">DSM 24683</strain>
    </source>
</reference>
<dbReference type="Pfam" id="PF11390">
    <property type="entry name" value="FdsD"/>
    <property type="match status" value="1"/>
</dbReference>
<dbReference type="Proteomes" id="UP000318380">
    <property type="component" value="Unassembled WGS sequence"/>
</dbReference>
<gene>
    <name evidence="1" type="ORF">FB561_2460</name>
</gene>
<evidence type="ECO:0000313" key="1">
    <source>
        <dbReference type="EMBL" id="TWD81348.1"/>
    </source>
</evidence>
<dbReference type="OrthoDB" id="7409377at2"/>
<dbReference type="RefSeq" id="WP_145812976.1">
    <property type="nucleotide sequence ID" value="NZ_VIVK01000001.1"/>
</dbReference>
<comment type="caution">
    <text evidence="1">The sequence shown here is derived from an EMBL/GenBank/DDBJ whole genome shotgun (WGS) entry which is preliminary data.</text>
</comment>
<dbReference type="EMBL" id="VIVK01000001">
    <property type="protein sequence ID" value="TWD81348.1"/>
    <property type="molecule type" value="Genomic_DNA"/>
</dbReference>
<keyword evidence="2" id="KW-1185">Reference proteome</keyword>
<name>A0A561BR41_9ACTN</name>
<accession>A0A561BR41</accession>
<dbReference type="AlphaFoldDB" id="A0A561BR41"/>
<protein>
    <submittedName>
        <fullName evidence="1">Formate dehydrogenase subunit delta</fullName>
    </submittedName>
</protein>
<proteinExistence type="predicted"/>